<keyword evidence="3" id="KW-1185">Reference proteome</keyword>
<accession>A0A2T1G3Z6</accession>
<feature type="compositionally biased region" description="Basic and acidic residues" evidence="1">
    <location>
        <begin position="1"/>
        <end position="10"/>
    </location>
</feature>
<feature type="region of interest" description="Disordered" evidence="1">
    <location>
        <begin position="1"/>
        <end position="23"/>
    </location>
</feature>
<reference evidence="2 3" key="1">
    <citation type="submission" date="2018-03" db="EMBL/GenBank/DDBJ databases">
        <title>The ancient ancestry and fast evolution of plastids.</title>
        <authorList>
            <person name="Moore K.R."/>
            <person name="Magnabosco C."/>
            <person name="Momper L."/>
            <person name="Gold D.A."/>
            <person name="Bosak T."/>
            <person name="Fournier G.P."/>
        </authorList>
    </citation>
    <scope>NUCLEOTIDE SEQUENCE [LARGE SCALE GENOMIC DNA]</scope>
    <source>
        <strain evidence="2 3">CCALA 037</strain>
    </source>
</reference>
<comment type="caution">
    <text evidence="2">The sequence shown here is derived from an EMBL/GenBank/DDBJ whole genome shotgun (WGS) entry which is preliminary data.</text>
</comment>
<evidence type="ECO:0000313" key="2">
    <source>
        <dbReference type="EMBL" id="PSB51962.1"/>
    </source>
</evidence>
<protein>
    <submittedName>
        <fullName evidence="2">Uncharacterized protein</fullName>
    </submittedName>
</protein>
<dbReference type="RefSeq" id="WP_106309409.1">
    <property type="nucleotide sequence ID" value="NZ_PVWO01000341.1"/>
</dbReference>
<name>A0A2T1G3Z6_9CYAN</name>
<dbReference type="AlphaFoldDB" id="A0A2T1G3Z6"/>
<organism evidence="2 3">
    <name type="scientific">Chamaesiphon polymorphus CCALA 037</name>
    <dbReference type="NCBI Taxonomy" id="2107692"/>
    <lineage>
        <taxon>Bacteria</taxon>
        <taxon>Bacillati</taxon>
        <taxon>Cyanobacteriota</taxon>
        <taxon>Cyanophyceae</taxon>
        <taxon>Gomontiellales</taxon>
        <taxon>Chamaesiphonaceae</taxon>
        <taxon>Chamaesiphon</taxon>
    </lineage>
</organism>
<evidence type="ECO:0000313" key="3">
    <source>
        <dbReference type="Proteomes" id="UP000238937"/>
    </source>
</evidence>
<evidence type="ECO:0000256" key="1">
    <source>
        <dbReference type="SAM" id="MobiDB-lite"/>
    </source>
</evidence>
<proteinExistence type="predicted"/>
<sequence length="368" mass="41727">MSSRAPDRSDAVLGGQNSPPRDAVVLGGLAGAEQKLAHELRSRHQSIATEGWKLPAPIDPVRERGRLQLIAKGLSNRQIECQFTEPSPYLLSRLTARGRSDFDRDLSLLRMGQIVRNFPWDKTGRVALKTAVVLNIYEKTPDPNPHSKERDLCLAAIGPDRRSDEQIVKIGLTDLYAIDRNHRWENCPWLWTDKDTPHTELLGTNQHIATPENDRAMRSLSLLNEGKIEEALGLYGVILSTVLHQILGGGIVKNYYSDLTWRDLLVDTLRQSAPWKLPQAVIDEAARIDLWASQKKSRKPRLPLLKLALFPNQRYTHKTCLMLTENINDRHPQLIMQSSAINDRLHHTAWKRSISVDFARYGITIETD</sequence>
<dbReference type="EMBL" id="PVWO01000341">
    <property type="protein sequence ID" value="PSB51962.1"/>
    <property type="molecule type" value="Genomic_DNA"/>
</dbReference>
<dbReference type="Proteomes" id="UP000238937">
    <property type="component" value="Unassembled WGS sequence"/>
</dbReference>
<gene>
    <name evidence="2" type="ORF">C7B77_20985</name>
</gene>
<dbReference type="OrthoDB" id="3347329at2"/>